<evidence type="ECO:0000259" key="7">
    <source>
        <dbReference type="Pfam" id="PF00892"/>
    </source>
</evidence>
<evidence type="ECO:0000256" key="3">
    <source>
        <dbReference type="ARBA" id="ARBA00022692"/>
    </source>
</evidence>
<comment type="subcellular location">
    <subcellularLocation>
        <location evidence="1">Membrane</location>
        <topology evidence="1">Multi-pass membrane protein</topology>
    </subcellularLocation>
</comment>
<feature type="transmembrane region" description="Helical" evidence="6">
    <location>
        <begin position="321"/>
        <end position="339"/>
    </location>
</feature>
<dbReference type="EMBL" id="DROP01000068">
    <property type="protein sequence ID" value="HHI88502.1"/>
    <property type="molecule type" value="Genomic_DNA"/>
</dbReference>
<feature type="transmembrane region" description="Helical" evidence="6">
    <location>
        <begin position="58"/>
        <end position="81"/>
    </location>
</feature>
<keyword evidence="4 6" id="KW-1133">Transmembrane helix</keyword>
<protein>
    <submittedName>
        <fullName evidence="8">EamA/RhaT family transporter</fullName>
    </submittedName>
</protein>
<evidence type="ECO:0000256" key="6">
    <source>
        <dbReference type="SAM" id="Phobius"/>
    </source>
</evidence>
<proteinExistence type="inferred from homology"/>
<feature type="transmembrane region" description="Helical" evidence="6">
    <location>
        <begin position="119"/>
        <end position="137"/>
    </location>
</feature>
<feature type="domain" description="EamA" evidence="7">
    <location>
        <begin position="61"/>
        <end position="193"/>
    </location>
</feature>
<feature type="transmembrane region" description="Helical" evidence="6">
    <location>
        <begin position="267"/>
        <end position="290"/>
    </location>
</feature>
<feature type="domain" description="EamA" evidence="7">
    <location>
        <begin position="209"/>
        <end position="338"/>
    </location>
</feature>
<evidence type="ECO:0000256" key="2">
    <source>
        <dbReference type="ARBA" id="ARBA00007362"/>
    </source>
</evidence>
<feature type="transmembrane region" description="Helical" evidence="6">
    <location>
        <begin position="203"/>
        <end position="222"/>
    </location>
</feature>
<comment type="caution">
    <text evidence="8">The sequence shown here is derived from an EMBL/GenBank/DDBJ whole genome shotgun (WGS) entry which is preliminary data.</text>
</comment>
<comment type="similarity">
    <text evidence="2">Belongs to the EamA transporter family.</text>
</comment>
<dbReference type="GO" id="GO:0016020">
    <property type="term" value="C:membrane"/>
    <property type="evidence" value="ECO:0007669"/>
    <property type="project" value="UniProtKB-SubCell"/>
</dbReference>
<feature type="transmembrane region" description="Helical" evidence="6">
    <location>
        <begin position="149"/>
        <end position="168"/>
    </location>
</feature>
<sequence>MSSRWWPWSLVQSSCVNKSSRVPSSPWRLSALVYGLPTVNKPPQGANCHCAMKSNKGLFWLAAIVTVLIWGTAYTLIAVIVPYLSPAWLVAVRTSLAAIILISYAHWRGHRLPPLTSKLWLWYALMGFIGMTLPFFLTASGQKQIDSGLTSILAGTMPLITLVLAHFFIPGERMSGRKTLGFVIGFLGIIMLFLPWPPSLRLVAHWQAQLLILGTSFCYAILTIIAKRAPHLPASLGAAMMIGSAAVFSLIWALVEGAPKTLPPAKALWALLALAIGATGLAQILYLRLIQLKGPGFVARLVYLVPVVSVIAGIVFLEEPFSWRIVAAMLIIFAGLAIARPTRLPT</sequence>
<evidence type="ECO:0000313" key="8">
    <source>
        <dbReference type="EMBL" id="HHI88502.1"/>
    </source>
</evidence>
<reference evidence="8" key="1">
    <citation type="journal article" date="2020" name="mSystems">
        <title>Genome- and Community-Level Interaction Insights into Carbon Utilization and Element Cycling Functions of Hydrothermarchaeota in Hydrothermal Sediment.</title>
        <authorList>
            <person name="Zhou Z."/>
            <person name="Liu Y."/>
            <person name="Xu W."/>
            <person name="Pan J."/>
            <person name="Luo Z.H."/>
            <person name="Li M."/>
        </authorList>
    </citation>
    <scope>NUCLEOTIDE SEQUENCE [LARGE SCALE GENOMIC DNA]</scope>
    <source>
        <strain evidence="8">HyVt-538</strain>
    </source>
</reference>
<feature type="transmembrane region" description="Helical" evidence="6">
    <location>
        <begin position="180"/>
        <end position="197"/>
    </location>
</feature>
<dbReference type="Proteomes" id="UP000885806">
    <property type="component" value="Unassembled WGS sequence"/>
</dbReference>
<keyword evidence="5 6" id="KW-0472">Membrane</keyword>
<keyword evidence="3 6" id="KW-0812">Transmembrane</keyword>
<evidence type="ECO:0000256" key="1">
    <source>
        <dbReference type="ARBA" id="ARBA00004141"/>
    </source>
</evidence>
<dbReference type="PANTHER" id="PTHR32322">
    <property type="entry name" value="INNER MEMBRANE TRANSPORTER"/>
    <property type="match status" value="1"/>
</dbReference>
<dbReference type="InterPro" id="IPR050638">
    <property type="entry name" value="AA-Vitamin_Transporters"/>
</dbReference>
<dbReference type="PANTHER" id="PTHR32322:SF2">
    <property type="entry name" value="EAMA DOMAIN-CONTAINING PROTEIN"/>
    <property type="match status" value="1"/>
</dbReference>
<feature type="transmembrane region" description="Helical" evidence="6">
    <location>
        <begin position="234"/>
        <end position="255"/>
    </location>
</feature>
<accession>A0A7V5NWD8</accession>
<dbReference type="AlphaFoldDB" id="A0A7V5NWD8"/>
<evidence type="ECO:0000256" key="4">
    <source>
        <dbReference type="ARBA" id="ARBA00022989"/>
    </source>
</evidence>
<feature type="transmembrane region" description="Helical" evidence="6">
    <location>
        <begin position="297"/>
        <end position="315"/>
    </location>
</feature>
<dbReference type="InterPro" id="IPR000620">
    <property type="entry name" value="EamA_dom"/>
</dbReference>
<name>A0A7V5NWD8_9PROT</name>
<gene>
    <name evidence="8" type="ORF">ENK01_00995</name>
</gene>
<evidence type="ECO:0000256" key="5">
    <source>
        <dbReference type="ARBA" id="ARBA00023136"/>
    </source>
</evidence>
<feature type="transmembrane region" description="Helical" evidence="6">
    <location>
        <begin position="87"/>
        <end position="107"/>
    </location>
</feature>
<dbReference type="SUPFAM" id="SSF103481">
    <property type="entry name" value="Multidrug resistance efflux transporter EmrE"/>
    <property type="match status" value="2"/>
</dbReference>
<dbReference type="InterPro" id="IPR037185">
    <property type="entry name" value="EmrE-like"/>
</dbReference>
<dbReference type="Pfam" id="PF00892">
    <property type="entry name" value="EamA"/>
    <property type="match status" value="2"/>
</dbReference>
<organism evidence="8">
    <name type="scientific">Hellea balneolensis</name>
    <dbReference type="NCBI Taxonomy" id="287478"/>
    <lineage>
        <taxon>Bacteria</taxon>
        <taxon>Pseudomonadati</taxon>
        <taxon>Pseudomonadota</taxon>
        <taxon>Alphaproteobacteria</taxon>
        <taxon>Maricaulales</taxon>
        <taxon>Robiginitomaculaceae</taxon>
        <taxon>Hellea</taxon>
    </lineage>
</organism>